<gene>
    <name evidence="2" type="ORF">SAMN05444273_10681</name>
</gene>
<protein>
    <submittedName>
        <fullName evidence="2">Phasin protein</fullName>
    </submittedName>
</protein>
<evidence type="ECO:0000313" key="3">
    <source>
        <dbReference type="Proteomes" id="UP000184144"/>
    </source>
</evidence>
<name>A0A1M5BP81_9RHOB</name>
<dbReference type="EMBL" id="FQUV01000006">
    <property type="protein sequence ID" value="SHF44433.1"/>
    <property type="molecule type" value="Genomic_DNA"/>
</dbReference>
<feature type="domain" description="Phasin" evidence="1">
    <location>
        <begin position="21"/>
        <end position="100"/>
    </location>
</feature>
<accession>A0A1M5BP81</accession>
<dbReference type="Pfam" id="PF09361">
    <property type="entry name" value="Phasin_2"/>
    <property type="match status" value="1"/>
</dbReference>
<organism evidence="2 3">
    <name type="scientific">Litoreibacter ascidiaceicola</name>
    <dbReference type="NCBI Taxonomy" id="1486859"/>
    <lineage>
        <taxon>Bacteria</taxon>
        <taxon>Pseudomonadati</taxon>
        <taxon>Pseudomonadota</taxon>
        <taxon>Alphaproteobacteria</taxon>
        <taxon>Rhodobacterales</taxon>
        <taxon>Roseobacteraceae</taxon>
        <taxon>Litoreibacter</taxon>
    </lineage>
</organism>
<keyword evidence="3" id="KW-1185">Reference proteome</keyword>
<evidence type="ECO:0000313" key="2">
    <source>
        <dbReference type="EMBL" id="SHF44433.1"/>
    </source>
</evidence>
<sequence length="110" mass="12508">MNKDQKAKDTGSPMTNLMEVMQEASTTMMPGFGLEWFETMNKVGTEMLAFMSERVKQDIQTQQDLLQAKDIGEIQKIQADFVKKAMDDYAAEMTKLMDMGKTHEKHAIPV</sequence>
<dbReference type="AlphaFoldDB" id="A0A1M5BP81"/>
<proteinExistence type="predicted"/>
<reference evidence="3" key="1">
    <citation type="submission" date="2016-11" db="EMBL/GenBank/DDBJ databases">
        <authorList>
            <person name="Varghese N."/>
            <person name="Submissions S."/>
        </authorList>
    </citation>
    <scope>NUCLEOTIDE SEQUENCE [LARGE SCALE GENOMIC DNA]</scope>
    <source>
        <strain evidence="3">DSM 100566</strain>
    </source>
</reference>
<dbReference type="STRING" id="1486859.SAMN05444273_10681"/>
<dbReference type="Proteomes" id="UP000184144">
    <property type="component" value="Unassembled WGS sequence"/>
</dbReference>
<dbReference type="InterPro" id="IPR018968">
    <property type="entry name" value="Phasin"/>
</dbReference>
<evidence type="ECO:0000259" key="1">
    <source>
        <dbReference type="Pfam" id="PF09361"/>
    </source>
</evidence>